<evidence type="ECO:0000313" key="3">
    <source>
        <dbReference type="Proteomes" id="UP000199053"/>
    </source>
</evidence>
<dbReference type="RefSeq" id="WP_092159878.1">
    <property type="nucleotide sequence ID" value="NZ_FNGA01000002.1"/>
</dbReference>
<protein>
    <recommendedName>
        <fullName evidence="1">HD-CE domain-containing protein</fullName>
    </recommendedName>
</protein>
<proteinExistence type="predicted"/>
<dbReference type="InterPro" id="IPR056471">
    <property type="entry name" value="HD-CE"/>
</dbReference>
<dbReference type="SUPFAM" id="SSF52172">
    <property type="entry name" value="CheY-like"/>
    <property type="match status" value="1"/>
</dbReference>
<feature type="domain" description="HD-CE" evidence="1">
    <location>
        <begin position="37"/>
        <end position="220"/>
    </location>
</feature>
<organism evidence="2 3">
    <name type="scientific">Maridesulfovibrio ferrireducens</name>
    <dbReference type="NCBI Taxonomy" id="246191"/>
    <lineage>
        <taxon>Bacteria</taxon>
        <taxon>Pseudomonadati</taxon>
        <taxon>Thermodesulfobacteriota</taxon>
        <taxon>Desulfovibrionia</taxon>
        <taxon>Desulfovibrionales</taxon>
        <taxon>Desulfovibrionaceae</taxon>
        <taxon>Maridesulfovibrio</taxon>
    </lineage>
</organism>
<dbReference type="Proteomes" id="UP000199053">
    <property type="component" value="Unassembled WGS sequence"/>
</dbReference>
<gene>
    <name evidence="2" type="ORF">SAMN05660337_1584</name>
</gene>
<evidence type="ECO:0000313" key="2">
    <source>
        <dbReference type="EMBL" id="SDK88818.1"/>
    </source>
</evidence>
<dbReference type="Gene3D" id="3.40.50.2300">
    <property type="match status" value="1"/>
</dbReference>
<dbReference type="EMBL" id="FNGA01000002">
    <property type="protein sequence ID" value="SDK88818.1"/>
    <property type="molecule type" value="Genomic_DNA"/>
</dbReference>
<accession>A0A1G9FK60</accession>
<keyword evidence="3" id="KW-1185">Reference proteome</keyword>
<reference evidence="3" key="1">
    <citation type="submission" date="2016-10" db="EMBL/GenBank/DDBJ databases">
        <authorList>
            <person name="Varghese N."/>
            <person name="Submissions S."/>
        </authorList>
    </citation>
    <scope>NUCLEOTIDE SEQUENCE [LARGE SCALE GENOMIC DNA]</scope>
    <source>
        <strain evidence="3">DSM 16995</strain>
    </source>
</reference>
<sequence length="432" mass="49503">MQEQFLLYEVLSPDQRIIVDAVKKHCSSVMDFNPRFSFFTLHGSTHIENLVTIANNLIDGGIKLQENEAFYLYLSICLHDIGMTIPLKDLETKSIFKGLELISDPTYAENFIRENHHDLIDEYVASNFSFLASLDIAPSTIAIVKEICRAHRRVNLGDLSGHEKNVGALLRLIDELDIGPSRAPISTLNAKYKEMDSTSCWHWFKHNITQDWQLHHNMRYVTRNNKKSIEFIVVVSPPQESSIPYWLKQCIRPLQKVLEDEKVSSIIDERWNTKITIHYGSQMSKKNYLGDDWNEIEQIALSSGKKTILLIDDESRKMEDLFLPLMENYHIMYSVNAKDAFTKLAATQIDLAIVDMQIGSGDLWSAQETQNCKTTGVNICNKILTDHPTTQIGVLTGTRHEVEGLSFDKLAFFCKKPIQPSHFEKRVNDVLR</sequence>
<evidence type="ECO:0000259" key="1">
    <source>
        <dbReference type="Pfam" id="PF24391"/>
    </source>
</evidence>
<name>A0A1G9FK60_9BACT</name>
<dbReference type="Pfam" id="PF24391">
    <property type="entry name" value="HD-CE"/>
    <property type="match status" value="1"/>
</dbReference>
<dbReference type="SUPFAM" id="SSF109604">
    <property type="entry name" value="HD-domain/PDEase-like"/>
    <property type="match status" value="1"/>
</dbReference>
<dbReference type="AlphaFoldDB" id="A0A1G9FK60"/>
<dbReference type="InterPro" id="IPR011006">
    <property type="entry name" value="CheY-like_superfamily"/>
</dbReference>